<evidence type="ECO:0000313" key="2">
    <source>
        <dbReference type="Proteomes" id="UP001642360"/>
    </source>
</evidence>
<accession>A0ABC8RQE8</accession>
<evidence type="ECO:0000313" key="1">
    <source>
        <dbReference type="EMBL" id="CAK9144898.1"/>
    </source>
</evidence>
<proteinExistence type="predicted"/>
<sequence>MSKLSQFWENTNIEAMSPKIRNTWVSSFALPWGKAPDSLPLKFHLPKSLPRTLRLSTLALAASPKLGVPPNMSSVPEALLNVSPMPSSSSVAAWPETVFLLLLPLRELALGPMKPSPPVVLIPISNQLMTPGTLGMSPKLMQKGLPDQHHWYRCSQRRGHLLVHTTPQAFSLLRWRHPSCLAASIAMRPIPLALLLPPLLPSLLVDPPFGFSLLSIGEFSPETLSMNPSPQIPPNVQWRLQILKEKSYKGRGVKWAL</sequence>
<name>A0ABC8RQE8_9AQUA</name>
<protein>
    <submittedName>
        <fullName evidence="1">Uncharacterized protein</fullName>
    </submittedName>
</protein>
<keyword evidence="2" id="KW-1185">Reference proteome</keyword>
<reference evidence="1 2" key="1">
    <citation type="submission" date="2024-02" db="EMBL/GenBank/DDBJ databases">
        <authorList>
            <person name="Vignale AGUSTIN F."/>
            <person name="Sosa J E."/>
            <person name="Modenutti C."/>
        </authorList>
    </citation>
    <scope>NUCLEOTIDE SEQUENCE [LARGE SCALE GENOMIC DNA]</scope>
</reference>
<gene>
    <name evidence="1" type="ORF">ILEXP_LOCUS12681</name>
</gene>
<dbReference type="AlphaFoldDB" id="A0ABC8RQE8"/>
<dbReference type="Proteomes" id="UP001642360">
    <property type="component" value="Unassembled WGS sequence"/>
</dbReference>
<comment type="caution">
    <text evidence="1">The sequence shown here is derived from an EMBL/GenBank/DDBJ whole genome shotgun (WGS) entry which is preliminary data.</text>
</comment>
<dbReference type="EMBL" id="CAUOFW020001436">
    <property type="protein sequence ID" value="CAK9144898.1"/>
    <property type="molecule type" value="Genomic_DNA"/>
</dbReference>
<organism evidence="1 2">
    <name type="scientific">Ilex paraguariensis</name>
    <name type="common">yerba mate</name>
    <dbReference type="NCBI Taxonomy" id="185542"/>
    <lineage>
        <taxon>Eukaryota</taxon>
        <taxon>Viridiplantae</taxon>
        <taxon>Streptophyta</taxon>
        <taxon>Embryophyta</taxon>
        <taxon>Tracheophyta</taxon>
        <taxon>Spermatophyta</taxon>
        <taxon>Magnoliopsida</taxon>
        <taxon>eudicotyledons</taxon>
        <taxon>Gunneridae</taxon>
        <taxon>Pentapetalae</taxon>
        <taxon>asterids</taxon>
        <taxon>campanulids</taxon>
        <taxon>Aquifoliales</taxon>
        <taxon>Aquifoliaceae</taxon>
        <taxon>Ilex</taxon>
    </lineage>
</organism>